<organism evidence="6 7">
    <name type="scientific">Palleronia pontilimi</name>
    <dbReference type="NCBI Taxonomy" id="1964209"/>
    <lineage>
        <taxon>Bacteria</taxon>
        <taxon>Pseudomonadati</taxon>
        <taxon>Pseudomonadota</taxon>
        <taxon>Alphaproteobacteria</taxon>
        <taxon>Rhodobacterales</taxon>
        <taxon>Roseobacteraceae</taxon>
        <taxon>Palleronia</taxon>
    </lineage>
</organism>
<evidence type="ECO:0000259" key="5">
    <source>
        <dbReference type="Pfam" id="PF25989"/>
    </source>
</evidence>
<dbReference type="SUPFAM" id="SSF111369">
    <property type="entry name" value="HlyD-like secretion proteins"/>
    <property type="match status" value="1"/>
</dbReference>
<dbReference type="Proteomes" id="UP000642488">
    <property type="component" value="Unassembled WGS sequence"/>
</dbReference>
<comment type="caution">
    <text evidence="6">The sequence shown here is derived from an EMBL/GenBank/DDBJ whole genome shotgun (WGS) entry which is preliminary data.</text>
</comment>
<dbReference type="EMBL" id="JAEKPD010000004">
    <property type="protein sequence ID" value="MBJ3762115.1"/>
    <property type="molecule type" value="Genomic_DNA"/>
</dbReference>
<dbReference type="AlphaFoldDB" id="A0A934IER9"/>
<feature type="domain" description="YknX-like C-terminal permuted SH3-like" evidence="5">
    <location>
        <begin position="283"/>
        <end position="351"/>
    </location>
</feature>
<dbReference type="InterPro" id="IPR058637">
    <property type="entry name" value="YknX-like_C"/>
</dbReference>
<dbReference type="RefSeq" id="WP_198915296.1">
    <property type="nucleotide sequence ID" value="NZ_JAEKPD010000004.1"/>
</dbReference>
<dbReference type="InterPro" id="IPR058625">
    <property type="entry name" value="MdtA-like_BSH"/>
</dbReference>
<dbReference type="Gene3D" id="2.40.420.20">
    <property type="match status" value="1"/>
</dbReference>
<feature type="domain" description="Multidrug resistance protein MdtA-like barrel-sandwich hybrid" evidence="3">
    <location>
        <begin position="72"/>
        <end position="191"/>
    </location>
</feature>
<evidence type="ECO:0000259" key="4">
    <source>
        <dbReference type="Pfam" id="PF25954"/>
    </source>
</evidence>
<dbReference type="FunFam" id="2.40.30.170:FF:000010">
    <property type="entry name" value="Efflux RND transporter periplasmic adaptor subunit"/>
    <property type="match status" value="1"/>
</dbReference>
<feature type="coiled-coil region" evidence="2">
    <location>
        <begin position="112"/>
        <end position="156"/>
    </location>
</feature>
<dbReference type="PANTHER" id="PTHR30469">
    <property type="entry name" value="MULTIDRUG RESISTANCE PROTEIN MDTA"/>
    <property type="match status" value="1"/>
</dbReference>
<evidence type="ECO:0000256" key="1">
    <source>
        <dbReference type="ARBA" id="ARBA00009477"/>
    </source>
</evidence>
<dbReference type="Gene3D" id="2.40.50.100">
    <property type="match status" value="1"/>
</dbReference>
<reference evidence="6" key="1">
    <citation type="submission" date="2020-12" db="EMBL/GenBank/DDBJ databases">
        <title>Bacterial taxonomy.</title>
        <authorList>
            <person name="Pan X."/>
        </authorList>
    </citation>
    <scope>NUCLEOTIDE SEQUENCE</scope>
    <source>
        <strain evidence="6">KCTC 52957</strain>
    </source>
</reference>
<comment type="similarity">
    <text evidence="1">Belongs to the membrane fusion protein (MFP) (TC 8.A.1) family.</text>
</comment>
<dbReference type="NCBIfam" id="TIGR01730">
    <property type="entry name" value="RND_mfp"/>
    <property type="match status" value="1"/>
</dbReference>
<dbReference type="Pfam" id="PF25989">
    <property type="entry name" value="YknX_C"/>
    <property type="match status" value="1"/>
</dbReference>
<protein>
    <submittedName>
        <fullName evidence="6">Efflux RND transporter periplasmic adaptor subunit</fullName>
    </submittedName>
</protein>
<proteinExistence type="inferred from homology"/>
<name>A0A934IER9_9RHOB</name>
<dbReference type="InterPro" id="IPR006143">
    <property type="entry name" value="RND_pump_MFP"/>
</dbReference>
<dbReference type="Pfam" id="PF25917">
    <property type="entry name" value="BSH_RND"/>
    <property type="match status" value="1"/>
</dbReference>
<evidence type="ECO:0000313" key="6">
    <source>
        <dbReference type="EMBL" id="MBJ3762115.1"/>
    </source>
</evidence>
<keyword evidence="7" id="KW-1185">Reference proteome</keyword>
<dbReference type="Gene3D" id="1.10.287.470">
    <property type="entry name" value="Helix hairpin bin"/>
    <property type="match status" value="1"/>
</dbReference>
<dbReference type="PANTHER" id="PTHR30469:SF13">
    <property type="entry name" value="HAE1 FAMILY EFFLUX PUMP MFP COMPONENT"/>
    <property type="match status" value="1"/>
</dbReference>
<evidence type="ECO:0000259" key="3">
    <source>
        <dbReference type="Pfam" id="PF25917"/>
    </source>
</evidence>
<sequence length="361" mass="38257">MRVFKILVGCLIVLALGAVGLLGTDKLLAALAPSSQGQDRGAQATRVGVTSPRMQRVEDTVSAVGTIRPIRSVMLVPNASGRVTAVNVTSGEMVDAGDLLVQLDDRAERAAVTEAEATLSEAQQNLDRIDELQERNVSAEARLEQARAAFLRAEAALTTARAAVEDRAITAPFGGTLGLIDIEQGAMLDSSVPVTTLSDLSIVEVSAALPERYFGSITADQAMIITTPAYPDREFQGQVTVRALQVDLGSRSFEIRARFDNADGQLAGGMFANARIVLDTYDGLAIPDDAIISEGLTTYVYTVADGKAARTEIDVGASLGALTEVRDGLEMEDRVVVAGWDQLSDGATVEIDQDYAREGLE</sequence>
<accession>A0A934IER9</accession>
<keyword evidence="2" id="KW-0175">Coiled coil</keyword>
<dbReference type="InterPro" id="IPR058792">
    <property type="entry name" value="Beta-barrel_RND_2"/>
</dbReference>
<gene>
    <name evidence="6" type="ORF">ILP92_05080</name>
</gene>
<evidence type="ECO:0000256" key="2">
    <source>
        <dbReference type="SAM" id="Coils"/>
    </source>
</evidence>
<evidence type="ECO:0000313" key="7">
    <source>
        <dbReference type="Proteomes" id="UP000642488"/>
    </source>
</evidence>
<dbReference type="Pfam" id="PF25954">
    <property type="entry name" value="Beta-barrel_RND_2"/>
    <property type="match status" value="1"/>
</dbReference>
<dbReference type="Gene3D" id="2.40.30.170">
    <property type="match status" value="1"/>
</dbReference>
<dbReference type="GO" id="GO:1990281">
    <property type="term" value="C:efflux pump complex"/>
    <property type="evidence" value="ECO:0007669"/>
    <property type="project" value="TreeGrafter"/>
</dbReference>
<feature type="domain" description="CusB-like beta-barrel" evidence="4">
    <location>
        <begin position="205"/>
        <end position="276"/>
    </location>
</feature>
<dbReference type="GO" id="GO:0015562">
    <property type="term" value="F:efflux transmembrane transporter activity"/>
    <property type="evidence" value="ECO:0007669"/>
    <property type="project" value="TreeGrafter"/>
</dbReference>